<accession>A0A1E3H4X6</accession>
<gene>
    <name evidence="3" type="primary">wecG</name>
    <name evidence="3" type="ORF">A6302_01243</name>
</gene>
<dbReference type="CDD" id="cd06533">
    <property type="entry name" value="Glyco_transf_WecG_TagA"/>
    <property type="match status" value="1"/>
</dbReference>
<dbReference type="PANTHER" id="PTHR34136">
    <property type="match status" value="1"/>
</dbReference>
<sequence>MTVKYAIQSLTPAVGTDERLRAGVTGPELVETSLLGGLPIAVIDRARSAALMIEWAMERRGKGLPPIYVTSANGQVISNCATDPEIRALFDEADLIHADGNPMVAISRFKCAKPIPERAATTDLVHDVARLAELTGARFYFIGGSPEVARKAEENMRALYPRLEIVGARDGYFKKDEEDAVVAAINAARPDILWIGFGVPLEQRFISRNRDRLTGVGLVKTSGGLFDFLSGAKSRAPKIMQSLGLEWLYRAILEPRRLGKRYLTTNPHALWLLLTSSR</sequence>
<dbReference type="InterPro" id="IPR004629">
    <property type="entry name" value="WecG_TagA_CpsF"/>
</dbReference>
<dbReference type="Proteomes" id="UP000094622">
    <property type="component" value="Unassembled WGS sequence"/>
</dbReference>
<comment type="caution">
    <text evidence="3">The sequence shown here is derived from an EMBL/GenBank/DDBJ whole genome shotgun (WGS) entry which is preliminary data.</text>
</comment>
<dbReference type="PANTHER" id="PTHR34136:SF1">
    <property type="entry name" value="UDP-N-ACETYL-D-MANNOSAMINURONIC ACID TRANSFERASE"/>
    <property type="match status" value="1"/>
</dbReference>
<reference evidence="3 4" key="1">
    <citation type="submission" date="2016-07" db="EMBL/GenBank/DDBJ databases">
        <title>Draft Genome Sequence of Methylobrevis pamukkalensis PK2.</title>
        <authorList>
            <person name="Vasilenko O.V."/>
            <person name="Doronina N.V."/>
            <person name="Shmareva M.N."/>
            <person name="Tarlachkov S.V."/>
            <person name="Mustakhimov I."/>
            <person name="Trotsenko Y.A."/>
        </authorList>
    </citation>
    <scope>NUCLEOTIDE SEQUENCE [LARGE SCALE GENOMIC DNA]</scope>
    <source>
        <strain evidence="3 4">PK2</strain>
    </source>
</reference>
<keyword evidence="1 3" id="KW-0328">Glycosyltransferase</keyword>
<dbReference type="GO" id="GO:0047241">
    <property type="term" value="F:lipopolysaccharide N-acetylmannosaminouronosyltransferase activity"/>
    <property type="evidence" value="ECO:0007669"/>
    <property type="project" value="UniProtKB-EC"/>
</dbReference>
<evidence type="ECO:0000313" key="4">
    <source>
        <dbReference type="Proteomes" id="UP000094622"/>
    </source>
</evidence>
<dbReference type="EC" id="2.4.1.180" evidence="3"/>
<proteinExistence type="predicted"/>
<evidence type="ECO:0000256" key="2">
    <source>
        <dbReference type="ARBA" id="ARBA00022679"/>
    </source>
</evidence>
<dbReference type="AlphaFoldDB" id="A0A1E3H4X6"/>
<protein>
    <submittedName>
        <fullName evidence="3">UDP-N-acetyl-D-mannosaminuronic acid transferase</fullName>
        <ecNumber evidence="3">2.4.1.180</ecNumber>
    </submittedName>
</protein>
<name>A0A1E3H4X6_9HYPH</name>
<evidence type="ECO:0000313" key="3">
    <source>
        <dbReference type="EMBL" id="ODN71379.1"/>
    </source>
</evidence>
<evidence type="ECO:0000256" key="1">
    <source>
        <dbReference type="ARBA" id="ARBA00022676"/>
    </source>
</evidence>
<dbReference type="EMBL" id="MCRJ01000022">
    <property type="protein sequence ID" value="ODN71379.1"/>
    <property type="molecule type" value="Genomic_DNA"/>
</dbReference>
<dbReference type="Pfam" id="PF03808">
    <property type="entry name" value="Glyco_tran_WecG"/>
    <property type="match status" value="1"/>
</dbReference>
<dbReference type="NCBIfam" id="TIGR00696">
    <property type="entry name" value="wecG_tagA_cpsF"/>
    <property type="match status" value="1"/>
</dbReference>
<dbReference type="PATRIC" id="fig|1439726.3.peg.1307"/>
<organism evidence="3 4">
    <name type="scientific">Methylobrevis pamukkalensis</name>
    <dbReference type="NCBI Taxonomy" id="1439726"/>
    <lineage>
        <taxon>Bacteria</taxon>
        <taxon>Pseudomonadati</taxon>
        <taxon>Pseudomonadota</taxon>
        <taxon>Alphaproteobacteria</taxon>
        <taxon>Hyphomicrobiales</taxon>
        <taxon>Pleomorphomonadaceae</taxon>
        <taxon>Methylobrevis</taxon>
    </lineage>
</organism>
<keyword evidence="2 3" id="KW-0808">Transferase</keyword>
<keyword evidence="4" id="KW-1185">Reference proteome</keyword>